<gene>
    <name evidence="2" type="ordered locus">cce_5125</name>
</gene>
<name>B1X2W0_CROS5</name>
<dbReference type="Proteomes" id="UP000001203">
    <property type="component" value="Chromosome linear"/>
</dbReference>
<dbReference type="PANTHER" id="PTHR15020">
    <property type="entry name" value="FLAVIN REDUCTASE-RELATED"/>
    <property type="match status" value="1"/>
</dbReference>
<accession>B1X2W0</accession>
<dbReference type="PANTHER" id="PTHR15020:SF48">
    <property type="entry name" value="NAD(P)-BINDING ROSSMANN-FOLD SUPERFAMILY PROTEIN"/>
    <property type="match status" value="1"/>
</dbReference>
<dbReference type="eggNOG" id="COG0702">
    <property type="taxonomic scope" value="Bacteria"/>
</dbReference>
<dbReference type="OrthoDB" id="9803892at2"/>
<dbReference type="STRING" id="43989.cce_5125"/>
<dbReference type="InterPro" id="IPR016040">
    <property type="entry name" value="NAD(P)-bd_dom"/>
</dbReference>
<dbReference type="HOGENOM" id="CLU_025711_8_0_3"/>
<dbReference type="Pfam" id="PF13460">
    <property type="entry name" value="NAD_binding_10"/>
    <property type="match status" value="1"/>
</dbReference>
<evidence type="ECO:0000259" key="1">
    <source>
        <dbReference type="Pfam" id="PF13460"/>
    </source>
</evidence>
<dbReference type="Gene3D" id="3.40.50.720">
    <property type="entry name" value="NAD(P)-binding Rossmann-like Domain"/>
    <property type="match status" value="1"/>
</dbReference>
<sequence length="252" mass="27594">MLNNSDLILVAGATGGVGQLVVAKLLEKNLSVRALTRNQDKAQQMFDNKVDIVVGDIRYPDTLRTATKDVTHIICCTGTTAFPSQRWDFANLFDPKNTPQAVDGEGVKNLILATPKNLKRFVFVSSCGVLRKDKLPFNILNTFGVLDAKLYAENTLKSSGLPYTIIRPGRLIDGPYTSYDLNTLLRAKTDGKKAVVLGTGDTLNGETSRIDVANVCVECLNYDVTINQAIDIINSGVRPAVIDWKQLFNSIM</sequence>
<evidence type="ECO:0000313" key="2">
    <source>
        <dbReference type="EMBL" id="ACB54471.1"/>
    </source>
</evidence>
<evidence type="ECO:0000313" key="3">
    <source>
        <dbReference type="Proteomes" id="UP000001203"/>
    </source>
</evidence>
<feature type="domain" description="NAD(P)-binding" evidence="1">
    <location>
        <begin position="12"/>
        <end position="221"/>
    </location>
</feature>
<proteinExistence type="predicted"/>
<dbReference type="EMBL" id="CP000807">
    <property type="protein sequence ID" value="ACB54471.1"/>
    <property type="molecule type" value="Genomic_DNA"/>
</dbReference>
<dbReference type="RefSeq" id="WP_009547995.1">
    <property type="nucleotide sequence ID" value="NC_010547.1"/>
</dbReference>
<keyword evidence="3" id="KW-1185">Reference proteome</keyword>
<dbReference type="CDD" id="cd05243">
    <property type="entry name" value="SDR_a5"/>
    <property type="match status" value="1"/>
</dbReference>
<dbReference type="AlphaFoldDB" id="B1X2W0"/>
<organism evidence="2 3">
    <name type="scientific">Crocosphaera subtropica (strain ATCC 51142 / BH68)</name>
    <name type="common">Cyanothece sp. (strain ATCC 51142)</name>
    <dbReference type="NCBI Taxonomy" id="43989"/>
    <lineage>
        <taxon>Bacteria</taxon>
        <taxon>Bacillati</taxon>
        <taxon>Cyanobacteriota</taxon>
        <taxon>Cyanophyceae</taxon>
        <taxon>Oscillatoriophycideae</taxon>
        <taxon>Chroococcales</taxon>
        <taxon>Aphanothecaceae</taxon>
        <taxon>Crocosphaera</taxon>
        <taxon>Crocosphaera subtropica</taxon>
    </lineage>
</organism>
<reference evidence="2 3" key="1">
    <citation type="journal article" date="2008" name="Proc. Natl. Acad. Sci. U.S.A.">
        <title>The genome of Cyanothece 51142, a unicellular diazotrophic cyanobacterium important in the marine nitrogen cycle.</title>
        <authorList>
            <person name="Welsh E.A."/>
            <person name="Liberton M."/>
            <person name="Stoeckel J."/>
            <person name="Loh T."/>
            <person name="Elvitigala T."/>
            <person name="Wang C."/>
            <person name="Wollam A."/>
            <person name="Fulton R.S."/>
            <person name="Clifton S.W."/>
            <person name="Jacobs J.M."/>
            <person name="Aurora R."/>
            <person name="Ghosh B.K."/>
            <person name="Sherman L.A."/>
            <person name="Smith R.D."/>
            <person name="Wilson R.K."/>
            <person name="Pakrasi H.B."/>
        </authorList>
    </citation>
    <scope>NUCLEOTIDE SEQUENCE [LARGE SCALE GENOMIC DNA]</scope>
    <source>
        <strain evidence="3">ATCC 51142 / BH68</strain>
    </source>
</reference>
<dbReference type="KEGG" id="cyt:cce_5125"/>
<dbReference type="InterPro" id="IPR036291">
    <property type="entry name" value="NAD(P)-bd_dom_sf"/>
</dbReference>
<dbReference type="SUPFAM" id="SSF51735">
    <property type="entry name" value="NAD(P)-binding Rossmann-fold domains"/>
    <property type="match status" value="1"/>
</dbReference>
<protein>
    <recommendedName>
        <fullName evidence="1">NAD(P)-binding domain-containing protein</fullName>
    </recommendedName>
</protein>